<dbReference type="GO" id="GO:0005524">
    <property type="term" value="F:ATP binding"/>
    <property type="evidence" value="ECO:0007669"/>
    <property type="project" value="UniProtKB-KW"/>
</dbReference>
<dbReference type="InterPro" id="IPR027417">
    <property type="entry name" value="P-loop_NTPase"/>
</dbReference>
<evidence type="ECO:0000256" key="7">
    <source>
        <dbReference type="ARBA" id="ARBA00022741"/>
    </source>
</evidence>
<dbReference type="InterPro" id="IPR003439">
    <property type="entry name" value="ABC_transporter-like_ATP-bd"/>
</dbReference>
<proteinExistence type="predicted"/>
<dbReference type="GO" id="GO:0015749">
    <property type="term" value="P:monosaccharide transmembrane transport"/>
    <property type="evidence" value="ECO:0007669"/>
    <property type="project" value="UniProtKB-ARBA"/>
</dbReference>
<dbReference type="CDD" id="cd03216">
    <property type="entry name" value="ABC_Carb_Monos_I"/>
    <property type="match status" value="1"/>
</dbReference>
<accession>A0A5S5AFI9</accession>
<dbReference type="InterPro" id="IPR017871">
    <property type="entry name" value="ABC_transporter-like_CS"/>
</dbReference>
<dbReference type="InterPro" id="IPR003593">
    <property type="entry name" value="AAA+_ATPase"/>
</dbReference>
<dbReference type="CDD" id="cd03215">
    <property type="entry name" value="ABC_Carb_Monos_II"/>
    <property type="match status" value="1"/>
</dbReference>
<dbReference type="GO" id="GO:0016887">
    <property type="term" value="F:ATP hydrolysis activity"/>
    <property type="evidence" value="ECO:0007669"/>
    <property type="project" value="InterPro"/>
</dbReference>
<dbReference type="PROSITE" id="PS50893">
    <property type="entry name" value="ABC_TRANSPORTER_2"/>
    <property type="match status" value="2"/>
</dbReference>
<organism evidence="12 13">
    <name type="scientific">Thermosediminibacter litoriperuensis</name>
    <dbReference type="NCBI Taxonomy" id="291989"/>
    <lineage>
        <taxon>Bacteria</taxon>
        <taxon>Bacillati</taxon>
        <taxon>Bacillota</taxon>
        <taxon>Clostridia</taxon>
        <taxon>Thermosediminibacterales</taxon>
        <taxon>Thermosediminibacteraceae</taxon>
        <taxon>Thermosediminibacter</taxon>
    </lineage>
</organism>
<protein>
    <submittedName>
        <fullName evidence="12">Monosaccharide ABC transporter ATP-binding protein, CUT2 family (TC 3.A.1.2.-)</fullName>
    </submittedName>
</protein>
<keyword evidence="4" id="KW-1003">Cell membrane</keyword>
<evidence type="ECO:0000256" key="6">
    <source>
        <dbReference type="ARBA" id="ARBA00022737"/>
    </source>
</evidence>
<dbReference type="PROSITE" id="PS00211">
    <property type="entry name" value="ABC_TRANSPORTER_1"/>
    <property type="match status" value="1"/>
</dbReference>
<keyword evidence="8 12" id="KW-0067">ATP-binding</keyword>
<keyword evidence="6" id="KW-0677">Repeat</keyword>
<keyword evidence="9" id="KW-1278">Translocase</keyword>
<feature type="domain" description="ABC transporter" evidence="11">
    <location>
        <begin position="6"/>
        <end position="241"/>
    </location>
</feature>
<evidence type="ECO:0000259" key="11">
    <source>
        <dbReference type="PROSITE" id="PS50893"/>
    </source>
</evidence>
<dbReference type="GO" id="GO:0005886">
    <property type="term" value="C:plasma membrane"/>
    <property type="evidence" value="ECO:0007669"/>
    <property type="project" value="UniProtKB-SubCell"/>
</dbReference>
<comment type="caution">
    <text evidence="12">The sequence shown here is derived from an EMBL/GenBank/DDBJ whole genome shotgun (WGS) entry which is preliminary data.</text>
</comment>
<keyword evidence="7" id="KW-0547">Nucleotide-binding</keyword>
<keyword evidence="13" id="KW-1185">Reference proteome</keyword>
<evidence type="ECO:0000256" key="2">
    <source>
        <dbReference type="ARBA" id="ARBA00004533"/>
    </source>
</evidence>
<dbReference type="Proteomes" id="UP000322294">
    <property type="component" value="Unassembled WGS sequence"/>
</dbReference>
<dbReference type="FunFam" id="3.40.50.300:FF:000127">
    <property type="entry name" value="Ribose import ATP-binding protein RbsA"/>
    <property type="match status" value="1"/>
</dbReference>
<evidence type="ECO:0000256" key="8">
    <source>
        <dbReference type="ARBA" id="ARBA00022840"/>
    </source>
</evidence>
<dbReference type="Pfam" id="PF00005">
    <property type="entry name" value="ABC_tran"/>
    <property type="match status" value="2"/>
</dbReference>
<dbReference type="SUPFAM" id="SSF52540">
    <property type="entry name" value="P-loop containing nucleoside triphosphate hydrolases"/>
    <property type="match status" value="2"/>
</dbReference>
<reference evidence="12 13" key="1">
    <citation type="submission" date="2019-07" db="EMBL/GenBank/DDBJ databases">
        <title>Genomic Encyclopedia of Type Strains, Phase I: the one thousand microbial genomes (KMG-I) project.</title>
        <authorList>
            <person name="Kyrpides N."/>
        </authorList>
    </citation>
    <scope>NUCLEOTIDE SEQUENCE [LARGE SCALE GENOMIC DNA]</scope>
    <source>
        <strain evidence="12 13">DSM 16647</strain>
    </source>
</reference>
<keyword evidence="3" id="KW-0813">Transport</keyword>
<evidence type="ECO:0000256" key="1">
    <source>
        <dbReference type="ARBA" id="ARBA00004202"/>
    </source>
</evidence>
<dbReference type="RefSeq" id="WP_148867921.1">
    <property type="nucleotide sequence ID" value="NZ_VNHO01000035.1"/>
</dbReference>
<evidence type="ECO:0000313" key="12">
    <source>
        <dbReference type="EMBL" id="TYP48727.1"/>
    </source>
</evidence>
<feature type="domain" description="ABC transporter" evidence="11">
    <location>
        <begin position="252"/>
        <end position="496"/>
    </location>
</feature>
<dbReference type="SMART" id="SM00382">
    <property type="entry name" value="AAA"/>
    <property type="match status" value="2"/>
</dbReference>
<dbReference type="PANTHER" id="PTHR43790:SF3">
    <property type="entry name" value="D-ALLOSE IMPORT ATP-BINDING PROTEIN ALSA-RELATED"/>
    <property type="match status" value="1"/>
</dbReference>
<evidence type="ECO:0000256" key="5">
    <source>
        <dbReference type="ARBA" id="ARBA00022597"/>
    </source>
</evidence>
<keyword evidence="10" id="KW-0472">Membrane</keyword>
<evidence type="ECO:0000256" key="3">
    <source>
        <dbReference type="ARBA" id="ARBA00022448"/>
    </source>
</evidence>
<gene>
    <name evidence="12" type="ORF">LZ11_02253</name>
</gene>
<evidence type="ECO:0000256" key="4">
    <source>
        <dbReference type="ARBA" id="ARBA00022475"/>
    </source>
</evidence>
<sequence>MSEILLRVENIVKEFPGVKVLKGVSFELKKGEVLALVGENGAGKSTLMKILSGAYTKDSGKIYFEGEEVEINSPKKAQHLGISIIHQELNLCPHLSVAANIFLGREFSNKTILDEKRQNEEAKKILDLLGMDINPTEKVRNLTVSKQQMVEIAKAISANAKLLIMDEPTSSLSEKEIDELFRVIRDLKNKGTSIIYISHRLEELKKIVDTVAVMRDGEMVATFQYKDVTLDEIIRLMVGRKLEEKYPRITVERGEKILEVRNLTRKNVLKDISFELYKGEILGIAGLVGSGRTELARAIFGADRVDYGEILLHGRKVKINSPADAIESGIVYIPEDRKFSGLALGLSVISNIMMASVDKVCNPLGVINRARELEIGNKTVKDLRIKTPSLWQKVKNLSGGNQQKVIIGRWLVKQPRIFIFDEPTRGIDVGTKIEIYNILNRLKQKGIGIIVISSELPEILGVSDRILVMCEGRLKAELEAGKTNQEEIMYYATLYDEGRRIANA</sequence>
<dbReference type="InterPro" id="IPR050107">
    <property type="entry name" value="ABC_carbohydrate_import_ATPase"/>
</dbReference>
<evidence type="ECO:0000313" key="13">
    <source>
        <dbReference type="Proteomes" id="UP000322294"/>
    </source>
</evidence>
<dbReference type="PANTHER" id="PTHR43790">
    <property type="entry name" value="CARBOHYDRATE TRANSPORT ATP-BINDING PROTEIN MG119-RELATED"/>
    <property type="match status" value="1"/>
</dbReference>
<dbReference type="Gene3D" id="3.40.50.300">
    <property type="entry name" value="P-loop containing nucleotide triphosphate hydrolases"/>
    <property type="match status" value="2"/>
</dbReference>
<evidence type="ECO:0000256" key="10">
    <source>
        <dbReference type="ARBA" id="ARBA00023136"/>
    </source>
</evidence>
<evidence type="ECO:0000256" key="9">
    <source>
        <dbReference type="ARBA" id="ARBA00022967"/>
    </source>
</evidence>
<comment type="subcellular location">
    <subcellularLocation>
        <location evidence="2">Cell inner membrane</location>
    </subcellularLocation>
    <subcellularLocation>
        <location evidence="1">Cell membrane</location>
        <topology evidence="1">Peripheral membrane protein</topology>
    </subcellularLocation>
</comment>
<dbReference type="EMBL" id="VNHO01000035">
    <property type="protein sequence ID" value="TYP48727.1"/>
    <property type="molecule type" value="Genomic_DNA"/>
</dbReference>
<name>A0A5S5AFI9_9FIRM</name>
<keyword evidence="5" id="KW-0762">Sugar transport</keyword>
<dbReference type="FunFam" id="3.40.50.300:FF:000126">
    <property type="entry name" value="Galactose/methyl galactoside import ATP-binding protein MglA"/>
    <property type="match status" value="1"/>
</dbReference>
<dbReference type="AlphaFoldDB" id="A0A5S5AFI9"/>
<dbReference type="OrthoDB" id="9771863at2"/>